<dbReference type="Proteomes" id="UP000001593">
    <property type="component" value="Unassembled WGS sequence"/>
</dbReference>
<dbReference type="PANTHER" id="PTHR35352">
    <property type="entry name" value="COILED-COIL DOMAIN-CONTAINING PROTEIN 150"/>
    <property type="match status" value="1"/>
</dbReference>
<organism evidence="2 3">
    <name type="scientific">Nematostella vectensis</name>
    <name type="common">Starlet sea anemone</name>
    <dbReference type="NCBI Taxonomy" id="45351"/>
    <lineage>
        <taxon>Eukaryota</taxon>
        <taxon>Metazoa</taxon>
        <taxon>Cnidaria</taxon>
        <taxon>Anthozoa</taxon>
        <taxon>Hexacorallia</taxon>
        <taxon>Actiniaria</taxon>
        <taxon>Edwardsiidae</taxon>
        <taxon>Nematostella</taxon>
    </lineage>
</organism>
<dbReference type="EMBL" id="DS469707">
    <property type="protein sequence ID" value="EDO35132.1"/>
    <property type="molecule type" value="Genomic_DNA"/>
</dbReference>
<feature type="coiled-coil region" evidence="1">
    <location>
        <begin position="32"/>
        <end position="133"/>
    </location>
</feature>
<dbReference type="STRING" id="45351.A7SMA1"/>
<dbReference type="PhylomeDB" id="A7SMA1"/>
<dbReference type="InterPro" id="IPR038807">
    <property type="entry name" value="CCDC150"/>
</dbReference>
<evidence type="ECO:0000256" key="1">
    <source>
        <dbReference type="SAM" id="Coils"/>
    </source>
</evidence>
<keyword evidence="3" id="KW-1185">Reference proteome</keyword>
<evidence type="ECO:0000313" key="2">
    <source>
        <dbReference type="EMBL" id="EDO35132.1"/>
    </source>
</evidence>
<protein>
    <submittedName>
        <fullName evidence="2">Uncharacterized protein</fullName>
    </submittedName>
</protein>
<dbReference type="AlphaFoldDB" id="A7SMA1"/>
<proteinExistence type="predicted"/>
<gene>
    <name evidence="2" type="ORF">NEMVEDRAFT_v1g214454</name>
</gene>
<dbReference type="HOGENOM" id="CLU_1295735_0_0_1"/>
<name>A7SMA1_NEMVE</name>
<evidence type="ECO:0000313" key="3">
    <source>
        <dbReference type="Proteomes" id="UP000001593"/>
    </source>
</evidence>
<reference evidence="2 3" key="1">
    <citation type="journal article" date="2007" name="Science">
        <title>Sea anemone genome reveals ancestral eumetazoan gene repertoire and genomic organization.</title>
        <authorList>
            <person name="Putnam N.H."/>
            <person name="Srivastava M."/>
            <person name="Hellsten U."/>
            <person name="Dirks B."/>
            <person name="Chapman J."/>
            <person name="Salamov A."/>
            <person name="Terry A."/>
            <person name="Shapiro H."/>
            <person name="Lindquist E."/>
            <person name="Kapitonov V.V."/>
            <person name="Jurka J."/>
            <person name="Genikhovich G."/>
            <person name="Grigoriev I.V."/>
            <person name="Lucas S.M."/>
            <person name="Steele R.E."/>
            <person name="Finnerty J.R."/>
            <person name="Technau U."/>
            <person name="Martindale M.Q."/>
            <person name="Rokhsar D.S."/>
        </authorList>
    </citation>
    <scope>NUCLEOTIDE SEQUENCE [LARGE SCALE GENOMIC DNA]</scope>
    <source>
        <strain evidence="3">CH2 X CH6</strain>
    </source>
</reference>
<sequence>MKQRRRTGTRLFVNIETTFVRIVEFLCFKQRSLQKDKELEKERAKRKDLEQRLKKLQSKEKELNSIREETEQKLREANNESQQVSENLKQAHKWFKTKFEDLQAELARSKKIQSALERENREQQKKLRLEKKQAVNETEKAKEILRTSRLTLNKLTGDVAENLWETKGMKHALQAEKDINAMTTHKLQRLQHSTARHMEGLVQELDTLRRSVK</sequence>
<keyword evidence="1" id="KW-0175">Coiled coil</keyword>
<dbReference type="PANTHER" id="PTHR35352:SF1">
    <property type="entry name" value="COILED-COIL DOMAIN-CONTAINING PROTEIN 150"/>
    <property type="match status" value="1"/>
</dbReference>
<accession>A7SMA1</accession>
<dbReference type="InParanoid" id="A7SMA1"/>